<dbReference type="GO" id="GO:0140625">
    <property type="term" value="F:opioid growth factor receptor activity"/>
    <property type="evidence" value="ECO:0007669"/>
    <property type="project" value="InterPro"/>
</dbReference>
<evidence type="ECO:0000259" key="2">
    <source>
        <dbReference type="Pfam" id="PF04664"/>
    </source>
</evidence>
<dbReference type="Proteomes" id="UP000692954">
    <property type="component" value="Unassembled WGS sequence"/>
</dbReference>
<dbReference type="AlphaFoldDB" id="A0A8S1RBX2"/>
<evidence type="ECO:0000313" key="4">
    <source>
        <dbReference type="Proteomes" id="UP000692954"/>
    </source>
</evidence>
<dbReference type="InterPro" id="IPR006757">
    <property type="entry name" value="OGF_rcpt"/>
</dbReference>
<dbReference type="Pfam" id="PF04664">
    <property type="entry name" value="OGFr_N"/>
    <property type="match status" value="1"/>
</dbReference>
<dbReference type="PANTHER" id="PTHR14015">
    <property type="entry name" value="OPIOID GROWTH FACTOR RECEPTOR OGFR ZETA-TYPE OPIOID RECEPTOR"/>
    <property type="match status" value="1"/>
</dbReference>
<organism evidence="3 4">
    <name type="scientific">Paramecium sonneborni</name>
    <dbReference type="NCBI Taxonomy" id="65129"/>
    <lineage>
        <taxon>Eukaryota</taxon>
        <taxon>Sar</taxon>
        <taxon>Alveolata</taxon>
        <taxon>Ciliophora</taxon>
        <taxon>Intramacronucleata</taxon>
        <taxon>Oligohymenophorea</taxon>
        <taxon>Peniculida</taxon>
        <taxon>Parameciidae</taxon>
        <taxon>Paramecium</taxon>
    </lineage>
</organism>
<comment type="caution">
    <text evidence="3">The sequence shown here is derived from an EMBL/GenBank/DDBJ whole genome shotgun (WGS) entry which is preliminary data.</text>
</comment>
<gene>
    <name evidence="3" type="ORF">PSON_ATCC_30995.1.T1520003</name>
</gene>
<comment type="similarity">
    <text evidence="1">Belongs to the opioid growth factor receptor family.</text>
</comment>
<evidence type="ECO:0000256" key="1">
    <source>
        <dbReference type="ARBA" id="ARBA00010365"/>
    </source>
</evidence>
<sequence>MDSGFIKEEKQSSEVANKQKQYQQFQLFNFDFHKQKKGCISDIIHRHITNWKGYQFGSVEINAFYTDMEQDHSYIQWIFPNFFQSNFNSDSYRLTIEERNKMISDKEVMDFYFDNYKMILRFFGIRWSVDNLEFENKDQFQICIQINTHNQLRLKRIFASLSVLGKRQEAIKLLNFIQKQDYQLYCEEYQRYNLLKEEEHNVQKQIIGNKQDTTQIQKVQVNFKSKDQIHSKPENTQKLQKQGYQKLSNQQQNMKKVTEVRQQQNFQQKSKISNKVIKTQKITTQQQQKSQNIEHVQNQKEQSQLTNHNQLIQENQTSILSWDQVKYKYVGQDQIDEKWAKIELLNKEIVQYL</sequence>
<evidence type="ECO:0000313" key="3">
    <source>
        <dbReference type="EMBL" id="CAD8124539.1"/>
    </source>
</evidence>
<dbReference type="InterPro" id="IPR039574">
    <property type="entry name" value="OGFr"/>
</dbReference>
<name>A0A8S1RBX2_9CILI</name>
<dbReference type="PANTHER" id="PTHR14015:SF2">
    <property type="entry name" value="OPIOID GROWTH FACTOR RECEPTOR (OGFR) CONSERVED DOMAIN-CONTAINING PROTEIN"/>
    <property type="match status" value="1"/>
</dbReference>
<accession>A0A8S1RBX2</accession>
<proteinExistence type="inferred from homology"/>
<dbReference type="OrthoDB" id="283927at2759"/>
<protein>
    <recommendedName>
        <fullName evidence="2">Opioid growth factor receptor (OGFr) conserved domain-containing protein</fullName>
    </recommendedName>
</protein>
<dbReference type="EMBL" id="CAJJDN010000152">
    <property type="protein sequence ID" value="CAD8124539.1"/>
    <property type="molecule type" value="Genomic_DNA"/>
</dbReference>
<dbReference type="GO" id="GO:0016020">
    <property type="term" value="C:membrane"/>
    <property type="evidence" value="ECO:0007669"/>
    <property type="project" value="InterPro"/>
</dbReference>
<reference evidence="3" key="1">
    <citation type="submission" date="2021-01" db="EMBL/GenBank/DDBJ databases">
        <authorList>
            <consortium name="Genoscope - CEA"/>
            <person name="William W."/>
        </authorList>
    </citation>
    <scope>NUCLEOTIDE SEQUENCE</scope>
</reference>
<keyword evidence="4" id="KW-1185">Reference proteome</keyword>
<feature type="domain" description="Opioid growth factor receptor (OGFr) conserved" evidence="2">
    <location>
        <begin position="63"/>
        <end position="179"/>
    </location>
</feature>